<sequence>MTKTSYQFLYNTVVDSKFG</sequence>
<proteinExistence type="predicted"/>
<organism evidence="1">
    <name type="scientific">Rhizophora mucronata</name>
    <name type="common">Asiatic mangrove</name>
    <dbReference type="NCBI Taxonomy" id="61149"/>
    <lineage>
        <taxon>Eukaryota</taxon>
        <taxon>Viridiplantae</taxon>
        <taxon>Streptophyta</taxon>
        <taxon>Embryophyta</taxon>
        <taxon>Tracheophyta</taxon>
        <taxon>Spermatophyta</taxon>
        <taxon>Magnoliopsida</taxon>
        <taxon>eudicotyledons</taxon>
        <taxon>Gunneridae</taxon>
        <taxon>Pentapetalae</taxon>
        <taxon>rosids</taxon>
        <taxon>fabids</taxon>
        <taxon>Malpighiales</taxon>
        <taxon>Rhizophoraceae</taxon>
        <taxon>Rhizophora</taxon>
    </lineage>
</organism>
<name>A0A2P2PFX4_RHIMU</name>
<dbReference type="EMBL" id="GGEC01073156">
    <property type="protein sequence ID" value="MBX53640.1"/>
    <property type="molecule type" value="Transcribed_RNA"/>
</dbReference>
<reference evidence="1" key="1">
    <citation type="submission" date="2018-02" db="EMBL/GenBank/DDBJ databases">
        <title>Rhizophora mucronata_Transcriptome.</title>
        <authorList>
            <person name="Meera S.P."/>
            <person name="Sreeshan A."/>
            <person name="Augustine A."/>
        </authorList>
    </citation>
    <scope>NUCLEOTIDE SEQUENCE</scope>
    <source>
        <tissue evidence="1">Leaf</tissue>
    </source>
</reference>
<accession>A0A2P2PFX4</accession>
<dbReference type="AlphaFoldDB" id="A0A2P2PFX4"/>
<protein>
    <submittedName>
        <fullName evidence="1">Uncharacterized protein</fullName>
    </submittedName>
</protein>
<evidence type="ECO:0000313" key="1">
    <source>
        <dbReference type="EMBL" id="MBX53640.1"/>
    </source>
</evidence>